<dbReference type="InterPro" id="IPR011990">
    <property type="entry name" value="TPR-like_helical_dom_sf"/>
</dbReference>
<dbReference type="SMART" id="SM00028">
    <property type="entry name" value="TPR"/>
    <property type="match status" value="6"/>
</dbReference>
<dbReference type="Proteomes" id="UP000033423">
    <property type="component" value="Unassembled WGS sequence"/>
</dbReference>
<name>A0A0F3GL29_9BACT</name>
<dbReference type="Gene3D" id="1.25.40.10">
    <property type="entry name" value="Tetratricopeptide repeat domain"/>
    <property type="match status" value="4"/>
</dbReference>
<keyword evidence="2" id="KW-0802">TPR repeat</keyword>
<gene>
    <name evidence="3" type="ORF">MBAV_005185</name>
</gene>
<dbReference type="PANTHER" id="PTHR44186:SF1">
    <property type="entry name" value="BARDET-BIEDL SYNDROME 4 PROTEIN"/>
    <property type="match status" value="1"/>
</dbReference>
<organism evidence="3 4">
    <name type="scientific">Candidatus Magnetobacterium bavaricum</name>
    <dbReference type="NCBI Taxonomy" id="29290"/>
    <lineage>
        <taxon>Bacteria</taxon>
        <taxon>Pseudomonadati</taxon>
        <taxon>Nitrospirota</taxon>
        <taxon>Thermodesulfovibrionia</taxon>
        <taxon>Thermodesulfovibrionales</taxon>
        <taxon>Candidatus Magnetobacteriaceae</taxon>
        <taxon>Candidatus Magnetobacterium</taxon>
    </lineage>
</organism>
<dbReference type="SUPFAM" id="SSF81901">
    <property type="entry name" value="HCP-like"/>
    <property type="match status" value="2"/>
</dbReference>
<dbReference type="InterPro" id="IPR019734">
    <property type="entry name" value="TPR_rpt"/>
</dbReference>
<reference evidence="3 4" key="1">
    <citation type="submission" date="2015-02" db="EMBL/GenBank/DDBJ databases">
        <title>Single-cell genomics of uncultivated deep-branching MTB reveals a conserved set of magnetosome genes.</title>
        <authorList>
            <person name="Kolinko S."/>
            <person name="Richter M."/>
            <person name="Glockner F.O."/>
            <person name="Brachmann A."/>
            <person name="Schuler D."/>
        </authorList>
    </citation>
    <scope>NUCLEOTIDE SEQUENCE [LARGE SCALE GENOMIC DNA]</scope>
    <source>
        <strain evidence="3">TM-1</strain>
    </source>
</reference>
<dbReference type="SUPFAM" id="SSF48452">
    <property type="entry name" value="TPR-like"/>
    <property type="match status" value="1"/>
</dbReference>
<dbReference type="PANTHER" id="PTHR44186">
    <property type="match status" value="1"/>
</dbReference>
<keyword evidence="1" id="KW-0677">Repeat</keyword>
<comment type="caution">
    <text evidence="3">The sequence shown here is derived from an EMBL/GenBank/DDBJ whole genome shotgun (WGS) entry which is preliminary data.</text>
</comment>
<evidence type="ECO:0000313" key="4">
    <source>
        <dbReference type="Proteomes" id="UP000033423"/>
    </source>
</evidence>
<keyword evidence="4" id="KW-1185">Reference proteome</keyword>
<accession>A0A0F3GL29</accession>
<evidence type="ECO:0000256" key="2">
    <source>
        <dbReference type="ARBA" id="ARBA00022803"/>
    </source>
</evidence>
<evidence type="ECO:0008006" key="5">
    <source>
        <dbReference type="Google" id="ProtNLM"/>
    </source>
</evidence>
<evidence type="ECO:0000256" key="1">
    <source>
        <dbReference type="ARBA" id="ARBA00022737"/>
    </source>
</evidence>
<dbReference type="PATRIC" id="fig|29290.4.peg.6865"/>
<protein>
    <recommendedName>
        <fullName evidence="5">Tetratricopeptide repeat protein</fullName>
    </recommendedName>
</protein>
<dbReference type="EMBL" id="LACI01002238">
    <property type="protein sequence ID" value="KJU82625.1"/>
    <property type="molecule type" value="Genomic_DNA"/>
</dbReference>
<sequence>MLNYLLRVFKNNSETKSNEYLEDAKRLFEMKDYAKAKRYFAGAIKTLKKGKELKHGQLGYAHLGYAKCLMTTNNASDAIEHFFKAVDNSIPISEIPMAVLSLMVRGLIGKENVKETEEAVLLEYIRSNPRNVGNKPVYDYVASLCLNKIVNEAELYFLVGLSFIKNNGGVYYFDGVDKANMEKASLCFSIASVRKPRVGQYLFFLARSFSNLQQSKRALGIYRRLIKLDRSVADYHFYYAQDLLRIKDFDEAKNAILVALGIKRDKKYLFLLAQIHNAYNNHRDAIRCCEEILNLSNYKDDRIVMKRSSNKEYRVVMLLISLLYKTERYQDIVHLCDIYFLKDCEINLVISFYIARSNLKIGRFAESIKWFKRLLNEKTAGYYYFYACALAHIGEYKEALSVFSSLSKSEISNLSAMAYLQIGNIHYNSGDNLTADANYKEASKSGGNIKIISAVSRFYYNTGDIDKAMSVIPSGIEHGSFNLIRGLISEKSGDVINAIEEYKKAISDKAAKDETVEMDARLRLGILYCKQNEYALSVEVLEKLYNHGVHSKTLLYYLAVSSFYVKDYETSLKLWQKLRGSGEENDLVNKNIETLHYLIWQRLIESHDYEQAIQYFEEYLRESEDESKRRTIMGELYFRRGLSKIKKEDYQDAISHLSTAYEFGKESKYRYYTALCKFRLDSFAECREILDKLKNESGNNTYLDYHIALSLLKEGKREKGINILHSLLTNFITFDVFIFHSAVVLANEYVKASLYEQAIETIIRIRPFLKNNPTINKKEQYKIIEQLAGCYLKTRQFKEIANLIETSPTDESCYVKFYFIVGLAIEGDIDMAISVVRAMLETKIEDIEIRRLAFKLCILKVKQKISDDDFSGVEDILALAREVCLDEKEQIEELEEIKEEKLIIYLKGGKREDVSQRWLDMFKRYPLDYTTLHDLAILHYWWSMSLPDTESELWEKTIAFWITIENIDAFWSNWKYSRQKVYAYKINDKDVEKVRHELVDKHLYQYFKDKANFYRKNNSREMSIKFKEYVQIMYLETQSAVYFKYLLRFLKEKGINLGKGVRTSEILRNYTKDTSYSDVLEDRMFYDVPLGVEMLKQMGIFSQVRYIVEIIAHYENDENIGRLWLLLSPVGRYLAQAQYENEYDKIINEMNTLSGEIVSGYEYKTVMVELLYQKGKLNISGGDVQGANAVFKEALQTSVNAVELCGIAALRKLLTVTANEIHEILNIKAEVQS</sequence>
<dbReference type="AlphaFoldDB" id="A0A0F3GL29"/>
<evidence type="ECO:0000313" key="3">
    <source>
        <dbReference type="EMBL" id="KJU82625.1"/>
    </source>
</evidence>
<proteinExistence type="predicted"/>